<accession>A0A091DY23</accession>
<gene>
    <name evidence="2" type="ORF">H920_01671</name>
</gene>
<keyword evidence="3" id="KW-1185">Reference proteome</keyword>
<name>A0A091DY23_FUKDA</name>
<dbReference type="EMBL" id="KN121161">
    <property type="protein sequence ID" value="KFO37024.1"/>
    <property type="molecule type" value="Genomic_DNA"/>
</dbReference>
<protein>
    <submittedName>
        <fullName evidence="2">Uncharacterized protein</fullName>
    </submittedName>
</protein>
<sequence length="164" mass="18411">MMKRPPKKVTMEEARKAHHMRWPRLSHGTSMVTGMMSASILGSWTEDEEEEEEEEEEEDASRLRWPLDWDEQWRPGLRLLLVQLSFCSAESRAPPACVGSPSPLTQAHTLPCHSPDGVGNGQGTEKHLQAAQFTFTCCGWPADWELSTTTVQDLKAKPKAETPP</sequence>
<feature type="region of interest" description="Disordered" evidence="1">
    <location>
        <begin position="42"/>
        <end position="63"/>
    </location>
</feature>
<organism evidence="2 3">
    <name type="scientific">Fukomys damarensis</name>
    <name type="common">Damaraland mole rat</name>
    <name type="synonym">Cryptomys damarensis</name>
    <dbReference type="NCBI Taxonomy" id="885580"/>
    <lineage>
        <taxon>Eukaryota</taxon>
        <taxon>Metazoa</taxon>
        <taxon>Chordata</taxon>
        <taxon>Craniata</taxon>
        <taxon>Vertebrata</taxon>
        <taxon>Euteleostomi</taxon>
        <taxon>Mammalia</taxon>
        <taxon>Eutheria</taxon>
        <taxon>Euarchontoglires</taxon>
        <taxon>Glires</taxon>
        <taxon>Rodentia</taxon>
        <taxon>Hystricomorpha</taxon>
        <taxon>Bathyergidae</taxon>
        <taxon>Fukomys</taxon>
    </lineage>
</organism>
<proteinExistence type="predicted"/>
<evidence type="ECO:0000256" key="1">
    <source>
        <dbReference type="SAM" id="MobiDB-lite"/>
    </source>
</evidence>
<dbReference type="Proteomes" id="UP000028990">
    <property type="component" value="Unassembled WGS sequence"/>
</dbReference>
<feature type="compositionally biased region" description="Acidic residues" evidence="1">
    <location>
        <begin position="45"/>
        <end position="59"/>
    </location>
</feature>
<dbReference type="AlphaFoldDB" id="A0A091DY23"/>
<evidence type="ECO:0000313" key="2">
    <source>
        <dbReference type="EMBL" id="KFO37024.1"/>
    </source>
</evidence>
<reference evidence="2 3" key="1">
    <citation type="submission" date="2013-11" db="EMBL/GenBank/DDBJ databases">
        <title>The Damaraland mole rat (Fukomys damarensis) genome and evolution of African mole rats.</title>
        <authorList>
            <person name="Gladyshev V.N."/>
            <person name="Fang X."/>
        </authorList>
    </citation>
    <scope>NUCLEOTIDE SEQUENCE [LARGE SCALE GENOMIC DNA]</scope>
    <source>
        <tissue evidence="2">Liver</tissue>
    </source>
</reference>
<evidence type="ECO:0000313" key="3">
    <source>
        <dbReference type="Proteomes" id="UP000028990"/>
    </source>
</evidence>